<dbReference type="Pfam" id="PF19609">
    <property type="entry name" value="DUF6114"/>
    <property type="match status" value="1"/>
</dbReference>
<dbReference type="AlphaFoldDB" id="A0A840QFP6"/>
<sequence length="121" mass="12606">MARGIGDSVTAFSQWRATRPFLAGLLTLFAGMELAVVPVLSVRFILIQGGPGIGSLLVAAALVGCGILLWTKPWRHNLLGAGIIALAFTSYVTTNLGGFLIGMVLALIGGALAVSWRAIEK</sequence>
<proteinExistence type="predicted"/>
<organism evidence="2 3">
    <name type="scientific">Saccharopolyspora phatthalungensis</name>
    <dbReference type="NCBI Taxonomy" id="664693"/>
    <lineage>
        <taxon>Bacteria</taxon>
        <taxon>Bacillati</taxon>
        <taxon>Actinomycetota</taxon>
        <taxon>Actinomycetes</taxon>
        <taxon>Pseudonocardiales</taxon>
        <taxon>Pseudonocardiaceae</taxon>
        <taxon>Saccharopolyspora</taxon>
    </lineage>
</organism>
<dbReference type="InterPro" id="IPR046096">
    <property type="entry name" value="DUF6114"/>
</dbReference>
<dbReference type="Proteomes" id="UP000584374">
    <property type="component" value="Unassembled WGS sequence"/>
</dbReference>
<gene>
    <name evidence="2" type="ORF">BJ970_006500</name>
</gene>
<keyword evidence="1" id="KW-0472">Membrane</keyword>
<protein>
    <submittedName>
        <fullName evidence="2">CHASE2 domain-containing sensor protein</fullName>
    </submittedName>
</protein>
<dbReference type="EMBL" id="JACHIW010000002">
    <property type="protein sequence ID" value="MBB5158901.1"/>
    <property type="molecule type" value="Genomic_DNA"/>
</dbReference>
<evidence type="ECO:0000313" key="2">
    <source>
        <dbReference type="EMBL" id="MBB5158901.1"/>
    </source>
</evidence>
<feature type="transmembrane region" description="Helical" evidence="1">
    <location>
        <begin position="52"/>
        <end position="70"/>
    </location>
</feature>
<evidence type="ECO:0000313" key="3">
    <source>
        <dbReference type="Proteomes" id="UP000584374"/>
    </source>
</evidence>
<dbReference type="RefSeq" id="WP_184730967.1">
    <property type="nucleotide sequence ID" value="NZ_JACHIW010000002.1"/>
</dbReference>
<keyword evidence="1" id="KW-1133">Transmembrane helix</keyword>
<reference evidence="2 3" key="1">
    <citation type="submission" date="2020-08" db="EMBL/GenBank/DDBJ databases">
        <title>Sequencing the genomes of 1000 actinobacteria strains.</title>
        <authorList>
            <person name="Klenk H.-P."/>
        </authorList>
    </citation>
    <scope>NUCLEOTIDE SEQUENCE [LARGE SCALE GENOMIC DNA]</scope>
    <source>
        <strain evidence="2 3">DSM 45584</strain>
    </source>
</reference>
<feature type="transmembrane region" description="Helical" evidence="1">
    <location>
        <begin position="77"/>
        <end position="93"/>
    </location>
</feature>
<keyword evidence="3" id="KW-1185">Reference proteome</keyword>
<keyword evidence="1" id="KW-0812">Transmembrane</keyword>
<comment type="caution">
    <text evidence="2">The sequence shown here is derived from an EMBL/GenBank/DDBJ whole genome shotgun (WGS) entry which is preliminary data.</text>
</comment>
<feature type="transmembrane region" description="Helical" evidence="1">
    <location>
        <begin position="99"/>
        <end position="119"/>
    </location>
</feature>
<accession>A0A840QFP6</accession>
<name>A0A840QFP6_9PSEU</name>
<feature type="transmembrane region" description="Helical" evidence="1">
    <location>
        <begin position="21"/>
        <end position="46"/>
    </location>
</feature>
<evidence type="ECO:0000256" key="1">
    <source>
        <dbReference type="SAM" id="Phobius"/>
    </source>
</evidence>